<keyword evidence="2 4" id="KW-0238">DNA-binding</keyword>
<dbReference type="InterPro" id="IPR009057">
    <property type="entry name" value="Homeodomain-like_sf"/>
</dbReference>
<dbReference type="PANTHER" id="PTHR30055">
    <property type="entry name" value="HTH-TYPE TRANSCRIPTIONAL REGULATOR RUTR"/>
    <property type="match status" value="1"/>
</dbReference>
<evidence type="ECO:0000259" key="6">
    <source>
        <dbReference type="PROSITE" id="PS50977"/>
    </source>
</evidence>
<sequence>MRSALPPAPTTPGTEASFETGDLSASGRIVRAALGRFATRGISGTTVRDIAADAGVSPALVIHHFGSKEELRRECDRRVIAFLRAKSQSRPGQVLDATFSRFGAYAARMLTEDSPESRSLFDELVAVARMVVDHAAEDGSLRASSDPDAQAVALVVLGLAPFAFTASLAHWANDDAEAAMRRLAVPIAEIYTTGLLRDRAVLEAARATEASGA</sequence>
<evidence type="ECO:0000256" key="5">
    <source>
        <dbReference type="SAM" id="MobiDB-lite"/>
    </source>
</evidence>
<keyword evidence="3" id="KW-0804">Transcription</keyword>
<gene>
    <name evidence="7" type="ORF">ACFQ0P_05820</name>
</gene>
<feature type="DNA-binding region" description="H-T-H motif" evidence="4">
    <location>
        <begin position="46"/>
        <end position="65"/>
    </location>
</feature>
<evidence type="ECO:0000256" key="2">
    <source>
        <dbReference type="ARBA" id="ARBA00023125"/>
    </source>
</evidence>
<feature type="region of interest" description="Disordered" evidence="5">
    <location>
        <begin position="1"/>
        <end position="21"/>
    </location>
</feature>
<dbReference type="PRINTS" id="PR00455">
    <property type="entry name" value="HTHTETR"/>
</dbReference>
<dbReference type="PROSITE" id="PS50977">
    <property type="entry name" value="HTH_TETR_2"/>
    <property type="match status" value="1"/>
</dbReference>
<name>A0ABW3AGJ5_9MICO</name>
<dbReference type="SUPFAM" id="SSF46689">
    <property type="entry name" value="Homeodomain-like"/>
    <property type="match status" value="1"/>
</dbReference>
<dbReference type="InterPro" id="IPR050109">
    <property type="entry name" value="HTH-type_TetR-like_transc_reg"/>
</dbReference>
<dbReference type="Gene3D" id="1.10.357.10">
    <property type="entry name" value="Tetracycline Repressor, domain 2"/>
    <property type="match status" value="1"/>
</dbReference>
<evidence type="ECO:0000256" key="3">
    <source>
        <dbReference type="ARBA" id="ARBA00023163"/>
    </source>
</evidence>
<dbReference type="EMBL" id="JBHTII010000001">
    <property type="protein sequence ID" value="MFD0789909.1"/>
    <property type="molecule type" value="Genomic_DNA"/>
</dbReference>
<dbReference type="InterPro" id="IPR041484">
    <property type="entry name" value="TetR_C_25"/>
</dbReference>
<dbReference type="InterPro" id="IPR001647">
    <property type="entry name" value="HTH_TetR"/>
</dbReference>
<keyword evidence="8" id="KW-1185">Reference proteome</keyword>
<evidence type="ECO:0000313" key="8">
    <source>
        <dbReference type="Proteomes" id="UP001597055"/>
    </source>
</evidence>
<protein>
    <submittedName>
        <fullName evidence="7">TetR/AcrR family transcriptional regulator</fullName>
    </submittedName>
</protein>
<evidence type="ECO:0000256" key="1">
    <source>
        <dbReference type="ARBA" id="ARBA00023015"/>
    </source>
</evidence>
<dbReference type="Pfam" id="PF17933">
    <property type="entry name" value="TetR_C_25"/>
    <property type="match status" value="1"/>
</dbReference>
<dbReference type="PANTHER" id="PTHR30055:SF234">
    <property type="entry name" value="HTH-TYPE TRANSCRIPTIONAL REGULATOR BETI"/>
    <property type="match status" value="1"/>
</dbReference>
<reference evidence="8" key="1">
    <citation type="journal article" date="2019" name="Int. J. Syst. Evol. Microbiol.">
        <title>The Global Catalogue of Microorganisms (GCM) 10K type strain sequencing project: providing services to taxonomists for standard genome sequencing and annotation.</title>
        <authorList>
            <consortium name="The Broad Institute Genomics Platform"/>
            <consortium name="The Broad Institute Genome Sequencing Center for Infectious Disease"/>
            <person name="Wu L."/>
            <person name="Ma J."/>
        </authorList>
    </citation>
    <scope>NUCLEOTIDE SEQUENCE [LARGE SCALE GENOMIC DNA]</scope>
    <source>
        <strain evidence="8">CCUG 54523</strain>
    </source>
</reference>
<keyword evidence="1" id="KW-0805">Transcription regulation</keyword>
<feature type="domain" description="HTH tetR-type" evidence="6">
    <location>
        <begin position="23"/>
        <end position="83"/>
    </location>
</feature>
<comment type="caution">
    <text evidence="7">The sequence shown here is derived from an EMBL/GenBank/DDBJ whole genome shotgun (WGS) entry which is preliminary data.</text>
</comment>
<evidence type="ECO:0000313" key="7">
    <source>
        <dbReference type="EMBL" id="MFD0789909.1"/>
    </source>
</evidence>
<feature type="compositionally biased region" description="Pro residues" evidence="5">
    <location>
        <begin position="1"/>
        <end position="10"/>
    </location>
</feature>
<proteinExistence type="predicted"/>
<dbReference type="Pfam" id="PF00440">
    <property type="entry name" value="TetR_N"/>
    <property type="match status" value="1"/>
</dbReference>
<dbReference type="RefSeq" id="WP_204981165.1">
    <property type="nucleotide sequence ID" value="NZ_JBHTII010000001.1"/>
</dbReference>
<organism evidence="7 8">
    <name type="scientific">Microbacterium insulae</name>
    <dbReference type="NCBI Taxonomy" id="483014"/>
    <lineage>
        <taxon>Bacteria</taxon>
        <taxon>Bacillati</taxon>
        <taxon>Actinomycetota</taxon>
        <taxon>Actinomycetes</taxon>
        <taxon>Micrococcales</taxon>
        <taxon>Microbacteriaceae</taxon>
        <taxon>Microbacterium</taxon>
    </lineage>
</organism>
<evidence type="ECO:0000256" key="4">
    <source>
        <dbReference type="PROSITE-ProRule" id="PRU00335"/>
    </source>
</evidence>
<accession>A0ABW3AGJ5</accession>
<dbReference type="Proteomes" id="UP001597055">
    <property type="component" value="Unassembled WGS sequence"/>
</dbReference>